<dbReference type="InterPro" id="IPR015943">
    <property type="entry name" value="WD40/YVTN_repeat-like_dom_sf"/>
</dbReference>
<sequence length="375" mass="38725">MNQQAMPNVTLYDLLSRNWTCKAGIASTCFSADGTAALFALDDGALAIAQTADEEAPETRIRMSADVGRATIRPRSAPPAAMIEIASLGEGAPPMAPFSRNEFLVGTDAGQILKLAANGEIEETSLTFPSPVVALDHNARTGMTVASDGSAILMTIDLQTPALRKVGSGSRVSLLSLSPDGRQLAMADGEALTISVVAGEPEQDLVVPLARSPAAVAWSSDGRWAACPQQDAGVCLIDLKQRSSTVIDGFPAAVQTAVFSHPANTLVASGAFRIAAWSMEAAPLGDSRAGALETGRRGLVAVERVAAHPKRKLVAAAYENGQIVVAQVGLGDELLLRPSGADVTALAWSPDGRHLAVGSGDGTAALIGLPPQMFK</sequence>
<dbReference type="SUPFAM" id="SSF50969">
    <property type="entry name" value="YVTN repeat-like/Quinoprotein amine dehydrogenase"/>
    <property type="match status" value="1"/>
</dbReference>
<accession>A0A2C9DCH1</accession>
<evidence type="ECO:0000313" key="1">
    <source>
        <dbReference type="EMBL" id="SON57421.1"/>
    </source>
</evidence>
<dbReference type="InterPro" id="IPR011044">
    <property type="entry name" value="Quino_amine_DH_bsu"/>
</dbReference>
<dbReference type="OrthoDB" id="8192299at2"/>
<keyword evidence="2" id="KW-1185">Reference proteome</keyword>
<dbReference type="Gene3D" id="2.130.10.10">
    <property type="entry name" value="YVTN repeat-like/Quinoprotein amine dehydrogenase"/>
    <property type="match status" value="2"/>
</dbReference>
<name>A0A2C9DCH1_9HYPH</name>
<protein>
    <submittedName>
        <fullName evidence="1">Uncharacterized protein</fullName>
    </submittedName>
</protein>
<dbReference type="PANTHER" id="PTHR19879">
    <property type="entry name" value="TRANSCRIPTION INITIATION FACTOR TFIID"/>
    <property type="match status" value="1"/>
</dbReference>
<dbReference type="Pfam" id="PF00400">
    <property type="entry name" value="WD40"/>
    <property type="match status" value="1"/>
</dbReference>
<reference evidence="2" key="1">
    <citation type="submission" date="2017-09" db="EMBL/GenBank/DDBJ databases">
        <title>Genome sequence of Nannocystis excedens DSM 71.</title>
        <authorList>
            <person name="Blom J."/>
        </authorList>
    </citation>
    <scope>NUCLEOTIDE SEQUENCE [LARGE SCALE GENOMIC DNA]</scope>
    <source>
        <strain evidence="2">type strain: E19</strain>
    </source>
</reference>
<proteinExistence type="predicted"/>
<gene>
    <name evidence="1" type="ORF">HDIA_3880</name>
</gene>
<evidence type="ECO:0000313" key="2">
    <source>
        <dbReference type="Proteomes" id="UP000223606"/>
    </source>
</evidence>
<dbReference type="PANTHER" id="PTHR19879:SF9">
    <property type="entry name" value="TRANSCRIPTION INITIATION FACTOR TFIID SUBUNIT 5"/>
    <property type="match status" value="1"/>
</dbReference>
<dbReference type="EMBL" id="LT960614">
    <property type="protein sequence ID" value="SON57421.1"/>
    <property type="molecule type" value="Genomic_DNA"/>
</dbReference>
<dbReference type="RefSeq" id="WP_099557677.1">
    <property type="nucleotide sequence ID" value="NZ_LT960614.1"/>
</dbReference>
<dbReference type="Proteomes" id="UP000223606">
    <property type="component" value="Chromosome 1"/>
</dbReference>
<organism evidence="1 2">
    <name type="scientific">Hartmannibacter diazotrophicus</name>
    <dbReference type="NCBI Taxonomy" id="1482074"/>
    <lineage>
        <taxon>Bacteria</taxon>
        <taxon>Pseudomonadati</taxon>
        <taxon>Pseudomonadota</taxon>
        <taxon>Alphaproteobacteria</taxon>
        <taxon>Hyphomicrobiales</taxon>
        <taxon>Pleomorphomonadaceae</taxon>
        <taxon>Hartmannibacter</taxon>
    </lineage>
</organism>
<dbReference type="InterPro" id="IPR001680">
    <property type="entry name" value="WD40_rpt"/>
</dbReference>
<dbReference type="AlphaFoldDB" id="A0A2C9DCH1"/>
<dbReference type="KEGG" id="hdi:HDIA_3880"/>